<evidence type="ECO:0000259" key="6">
    <source>
        <dbReference type="Pfam" id="PF04542"/>
    </source>
</evidence>
<keyword evidence="2" id="KW-0805">Transcription regulation</keyword>
<dbReference type="NCBIfam" id="TIGR02937">
    <property type="entry name" value="sigma70-ECF"/>
    <property type="match status" value="1"/>
</dbReference>
<dbReference type="EMBL" id="CP071793">
    <property type="protein sequence ID" value="QTD51039.1"/>
    <property type="molecule type" value="Genomic_DNA"/>
</dbReference>
<feature type="domain" description="RNA polymerase sigma factor 70 region 4 type 2" evidence="7">
    <location>
        <begin position="122"/>
        <end position="174"/>
    </location>
</feature>
<evidence type="ECO:0000256" key="2">
    <source>
        <dbReference type="ARBA" id="ARBA00023015"/>
    </source>
</evidence>
<evidence type="ECO:0000313" key="9">
    <source>
        <dbReference type="Proteomes" id="UP000663929"/>
    </source>
</evidence>
<sequence length="183" mass="21484">MFGKPSSDLTLVKRALKGKADAWDKLIRRYEPKIFNFALRMTGNHEDARDLMQEVFIAVYRNLESYGQKAAFSSWIFTIASRRATDFYRRRKPVDPMGEGDADLKDDRFDPHDDLLRYESNREIQHLLRQLSPDQRMVVELKIFQEMTFEEMANSVDIPINTLKSRFYGALRKLKSLPEVCRA</sequence>
<reference evidence="8" key="1">
    <citation type="submission" date="2021-03" db="EMBL/GenBank/DDBJ databases">
        <title>Acanthopleuribacteraceae sp. M133.</title>
        <authorList>
            <person name="Wang G."/>
        </authorList>
    </citation>
    <scope>NUCLEOTIDE SEQUENCE</scope>
    <source>
        <strain evidence="8">M133</strain>
    </source>
</reference>
<dbReference type="PANTHER" id="PTHR43133:SF8">
    <property type="entry name" value="RNA POLYMERASE SIGMA FACTOR HI_1459-RELATED"/>
    <property type="match status" value="1"/>
</dbReference>
<evidence type="ECO:0000256" key="1">
    <source>
        <dbReference type="ARBA" id="ARBA00010641"/>
    </source>
</evidence>
<protein>
    <submittedName>
        <fullName evidence="8">Sigma-70 family RNA polymerase sigma factor</fullName>
    </submittedName>
</protein>
<proteinExistence type="inferred from homology"/>
<accession>A0A8A4TM23</accession>
<dbReference type="KEGG" id="scor:J3U87_01100"/>
<dbReference type="InterPro" id="IPR013325">
    <property type="entry name" value="RNA_pol_sigma_r2"/>
</dbReference>
<dbReference type="RefSeq" id="WP_237381175.1">
    <property type="nucleotide sequence ID" value="NZ_CP071793.1"/>
</dbReference>
<gene>
    <name evidence="8" type="ORF">J3U87_01100</name>
</gene>
<dbReference type="Pfam" id="PF08281">
    <property type="entry name" value="Sigma70_r4_2"/>
    <property type="match status" value="1"/>
</dbReference>
<dbReference type="PANTHER" id="PTHR43133">
    <property type="entry name" value="RNA POLYMERASE ECF-TYPE SIGMA FACTO"/>
    <property type="match status" value="1"/>
</dbReference>
<keyword evidence="5" id="KW-0804">Transcription</keyword>
<comment type="similarity">
    <text evidence="1">Belongs to the sigma-70 factor family. ECF subfamily.</text>
</comment>
<evidence type="ECO:0000259" key="7">
    <source>
        <dbReference type="Pfam" id="PF08281"/>
    </source>
</evidence>
<dbReference type="Pfam" id="PF04542">
    <property type="entry name" value="Sigma70_r2"/>
    <property type="match status" value="1"/>
</dbReference>
<evidence type="ECO:0000313" key="8">
    <source>
        <dbReference type="EMBL" id="QTD51039.1"/>
    </source>
</evidence>
<dbReference type="Proteomes" id="UP000663929">
    <property type="component" value="Chromosome"/>
</dbReference>
<dbReference type="Gene3D" id="1.10.1740.10">
    <property type="match status" value="1"/>
</dbReference>
<dbReference type="InterPro" id="IPR013249">
    <property type="entry name" value="RNA_pol_sigma70_r4_t2"/>
</dbReference>
<organism evidence="8 9">
    <name type="scientific">Sulfidibacter corallicola</name>
    <dbReference type="NCBI Taxonomy" id="2818388"/>
    <lineage>
        <taxon>Bacteria</taxon>
        <taxon>Pseudomonadati</taxon>
        <taxon>Acidobacteriota</taxon>
        <taxon>Holophagae</taxon>
        <taxon>Acanthopleuribacterales</taxon>
        <taxon>Acanthopleuribacteraceae</taxon>
        <taxon>Sulfidibacter</taxon>
    </lineage>
</organism>
<dbReference type="InterPro" id="IPR036388">
    <property type="entry name" value="WH-like_DNA-bd_sf"/>
</dbReference>
<dbReference type="InterPro" id="IPR013324">
    <property type="entry name" value="RNA_pol_sigma_r3/r4-like"/>
</dbReference>
<keyword evidence="4" id="KW-0238">DNA-binding</keyword>
<evidence type="ECO:0000256" key="5">
    <source>
        <dbReference type="ARBA" id="ARBA00023163"/>
    </source>
</evidence>
<evidence type="ECO:0000256" key="4">
    <source>
        <dbReference type="ARBA" id="ARBA00023125"/>
    </source>
</evidence>
<name>A0A8A4TM23_SULCO</name>
<dbReference type="InterPro" id="IPR039425">
    <property type="entry name" value="RNA_pol_sigma-70-like"/>
</dbReference>
<dbReference type="SUPFAM" id="SSF88659">
    <property type="entry name" value="Sigma3 and sigma4 domains of RNA polymerase sigma factors"/>
    <property type="match status" value="1"/>
</dbReference>
<dbReference type="GO" id="GO:0006352">
    <property type="term" value="P:DNA-templated transcription initiation"/>
    <property type="evidence" value="ECO:0007669"/>
    <property type="project" value="InterPro"/>
</dbReference>
<dbReference type="SUPFAM" id="SSF88946">
    <property type="entry name" value="Sigma2 domain of RNA polymerase sigma factors"/>
    <property type="match status" value="1"/>
</dbReference>
<dbReference type="Gene3D" id="1.10.10.10">
    <property type="entry name" value="Winged helix-like DNA-binding domain superfamily/Winged helix DNA-binding domain"/>
    <property type="match status" value="1"/>
</dbReference>
<feature type="domain" description="RNA polymerase sigma-70 region 2" evidence="6">
    <location>
        <begin position="26"/>
        <end position="92"/>
    </location>
</feature>
<dbReference type="GO" id="GO:0016987">
    <property type="term" value="F:sigma factor activity"/>
    <property type="evidence" value="ECO:0007669"/>
    <property type="project" value="UniProtKB-KW"/>
</dbReference>
<dbReference type="InterPro" id="IPR007627">
    <property type="entry name" value="RNA_pol_sigma70_r2"/>
</dbReference>
<dbReference type="CDD" id="cd06171">
    <property type="entry name" value="Sigma70_r4"/>
    <property type="match status" value="1"/>
</dbReference>
<keyword evidence="9" id="KW-1185">Reference proteome</keyword>
<keyword evidence="3" id="KW-0731">Sigma factor</keyword>
<evidence type="ECO:0000256" key="3">
    <source>
        <dbReference type="ARBA" id="ARBA00023082"/>
    </source>
</evidence>
<dbReference type="AlphaFoldDB" id="A0A8A4TM23"/>
<dbReference type="GO" id="GO:0003677">
    <property type="term" value="F:DNA binding"/>
    <property type="evidence" value="ECO:0007669"/>
    <property type="project" value="UniProtKB-KW"/>
</dbReference>
<dbReference type="InterPro" id="IPR014284">
    <property type="entry name" value="RNA_pol_sigma-70_dom"/>
</dbReference>